<feature type="region of interest" description="Disordered" evidence="1">
    <location>
        <begin position="220"/>
        <end position="249"/>
    </location>
</feature>
<keyword evidence="3" id="KW-1185">Reference proteome</keyword>
<dbReference type="Proteomes" id="UP001294444">
    <property type="component" value="Unassembled WGS sequence"/>
</dbReference>
<dbReference type="AlphaFoldDB" id="A0AAJ5C6I0"/>
<dbReference type="EMBL" id="OAPG01000010">
    <property type="protein sequence ID" value="SNX85514.1"/>
    <property type="molecule type" value="Genomic_DNA"/>
</dbReference>
<accession>A0AAJ5C6I0</accession>
<proteinExistence type="predicted"/>
<protein>
    <submittedName>
        <fullName evidence="2">Uncharacterized protein</fullName>
    </submittedName>
</protein>
<name>A0AAJ5C6I0_9BASI</name>
<evidence type="ECO:0000313" key="2">
    <source>
        <dbReference type="EMBL" id="SNX85514.1"/>
    </source>
</evidence>
<reference evidence="2" key="1">
    <citation type="submission" date="2023-10" db="EMBL/GenBank/DDBJ databases">
        <authorList>
            <person name="Guldener U."/>
        </authorList>
    </citation>
    <scope>NUCLEOTIDE SEQUENCE</scope>
    <source>
        <strain evidence="2">Mp4</strain>
    </source>
</reference>
<evidence type="ECO:0000313" key="3">
    <source>
        <dbReference type="Proteomes" id="UP001294444"/>
    </source>
</evidence>
<sequence length="606" mass="67876">MNSTKADMLVRFVVQCQLAILGLFCLTLHLQAKPVHGDAEWTIGQLPTNNFDDTANPHQTVPWHDLVASHTVAPTQSNEWTQGLAAISQFYDANDNGMYQVRGTDYPPHQEQSFSDQLFDQSVLDRQDLSSIIASTSIRRADLDNTARFPAPSPNVPHQARSQPDQLLAQNFPRFNMQPPGQGHDPAFAGQSSVARPPWQVDLPRHSELASSSWTYPQQGNFNPFETGSEQNAVSGWPMDSEPASQWTSARTLQMPREANDPTAHLNRWPDGWLNSRHGADQPDVTAPFQAPEQAQPSSSAPQTRRLTNTPLLREPIWDHSMQGRALHAWDESIRSVGNIPPGSPSREHVRGRARTGMGFVDDIKSRSQAFHVWEESIKRALGMKDLKIDPVDPMDPGKGQVMKAQSDDVVKGYHPPVSSPVELAELEVAGAGHVIGSYQSIRRSQPSAAQVGDSGQRVYIYLNSRNFLDFLRKKYFRDKIYFLPIKEDQLHRALLTDLRRTRRPHYVLPPKGRNRLSLVMIRHDPPRATNGRQSSIERLTGHSDQQSIVSLWSPILYDGNTHTSVLYGVGKLDTRHGDIIASRLRALQSGDPEMSAFYDLRKTAH</sequence>
<feature type="region of interest" description="Disordered" evidence="1">
    <location>
        <begin position="261"/>
        <end position="316"/>
    </location>
</feature>
<evidence type="ECO:0000256" key="1">
    <source>
        <dbReference type="SAM" id="MobiDB-lite"/>
    </source>
</evidence>
<feature type="compositionally biased region" description="Polar residues" evidence="1">
    <location>
        <begin position="293"/>
        <end position="311"/>
    </location>
</feature>
<feature type="compositionally biased region" description="Polar residues" evidence="1">
    <location>
        <begin position="220"/>
        <end position="234"/>
    </location>
</feature>
<comment type="caution">
    <text evidence="2">The sequence shown here is derived from an EMBL/GenBank/DDBJ whole genome shotgun (WGS) entry which is preliminary data.</text>
</comment>
<gene>
    <name evidence="2" type="ORF">MEPE_04223</name>
</gene>
<organism evidence="2 3">
    <name type="scientific">Melanopsichium pennsylvanicum</name>
    <dbReference type="NCBI Taxonomy" id="63383"/>
    <lineage>
        <taxon>Eukaryota</taxon>
        <taxon>Fungi</taxon>
        <taxon>Dikarya</taxon>
        <taxon>Basidiomycota</taxon>
        <taxon>Ustilaginomycotina</taxon>
        <taxon>Ustilaginomycetes</taxon>
        <taxon>Ustilaginales</taxon>
        <taxon>Ustilaginaceae</taxon>
        <taxon>Melanopsichium</taxon>
    </lineage>
</organism>